<dbReference type="Pfam" id="PF00126">
    <property type="entry name" value="HTH_1"/>
    <property type="match status" value="1"/>
</dbReference>
<evidence type="ECO:0000313" key="7">
    <source>
        <dbReference type="Proteomes" id="UP000184600"/>
    </source>
</evidence>
<sequence length="304" mass="34696">MRFHHLDLNLLVALDAMLTEKNVTRAAEKLNVSQSAASGLLARLRNYFDDDLLVQTGRKMRLTPMAHSLEIPLKRILLDIQSNIVNVGEFEPATSTRHFRIMASDFAVSAFIGPLLRKVQMLAPNMTFDLLPAIKLHKDVLSQGDLDFLIQPDMFMSSHHPRQWLFNDTYCCVVDQGNPYVKDRMDMDVFMALGHLAVNFGEERALSFDETFIQQFAHNRRIDVSVSHFNALPHLLVGTNRVAVMPRRLASLYAQTLPLKILETPKEIPTLSEYIQWNHILEADPAHNWFRRICMSVEEAGCEA</sequence>
<dbReference type="InterPro" id="IPR050389">
    <property type="entry name" value="LysR-type_TF"/>
</dbReference>
<evidence type="ECO:0000256" key="4">
    <source>
        <dbReference type="ARBA" id="ARBA00023163"/>
    </source>
</evidence>
<accession>A0A1M7YZY4</accession>
<organism evidence="6 7">
    <name type="scientific">Vibrio quintilis</name>
    <dbReference type="NCBI Taxonomy" id="1117707"/>
    <lineage>
        <taxon>Bacteria</taxon>
        <taxon>Pseudomonadati</taxon>
        <taxon>Pseudomonadota</taxon>
        <taxon>Gammaproteobacteria</taxon>
        <taxon>Vibrionales</taxon>
        <taxon>Vibrionaceae</taxon>
        <taxon>Vibrio</taxon>
    </lineage>
</organism>
<gene>
    <name evidence="6" type="primary">nodD2</name>
    <name evidence="6" type="ORF">VQ7734_03971</name>
</gene>
<dbReference type="GO" id="GO:0003677">
    <property type="term" value="F:DNA binding"/>
    <property type="evidence" value="ECO:0007669"/>
    <property type="project" value="UniProtKB-KW"/>
</dbReference>
<dbReference type="EMBL" id="FRFG01000058">
    <property type="protein sequence ID" value="SHO58201.1"/>
    <property type="molecule type" value="Genomic_DNA"/>
</dbReference>
<dbReference type="InterPro" id="IPR000847">
    <property type="entry name" value="LysR_HTH_N"/>
</dbReference>
<dbReference type="PANTHER" id="PTHR30118:SF6">
    <property type="entry name" value="HTH-TYPE TRANSCRIPTIONAL REGULATOR LEUO"/>
    <property type="match status" value="1"/>
</dbReference>
<dbReference type="InterPro" id="IPR005119">
    <property type="entry name" value="LysR_subst-bd"/>
</dbReference>
<dbReference type="Gene3D" id="3.40.190.10">
    <property type="entry name" value="Periplasmic binding protein-like II"/>
    <property type="match status" value="2"/>
</dbReference>
<dbReference type="STRING" id="1117707.VQ7734_03971"/>
<evidence type="ECO:0000256" key="3">
    <source>
        <dbReference type="ARBA" id="ARBA00023125"/>
    </source>
</evidence>
<evidence type="ECO:0000256" key="1">
    <source>
        <dbReference type="ARBA" id="ARBA00009437"/>
    </source>
</evidence>
<evidence type="ECO:0000313" key="6">
    <source>
        <dbReference type="EMBL" id="SHO58201.1"/>
    </source>
</evidence>
<dbReference type="OrthoDB" id="6621790at2"/>
<dbReference type="InterPro" id="IPR036390">
    <property type="entry name" value="WH_DNA-bd_sf"/>
</dbReference>
<evidence type="ECO:0000256" key="2">
    <source>
        <dbReference type="ARBA" id="ARBA00023015"/>
    </source>
</evidence>
<dbReference type="Pfam" id="PF03466">
    <property type="entry name" value="LysR_substrate"/>
    <property type="match status" value="1"/>
</dbReference>
<dbReference type="RefSeq" id="WP_073585649.1">
    <property type="nucleotide sequence ID" value="NZ_AP024897.1"/>
</dbReference>
<dbReference type="SUPFAM" id="SSF46785">
    <property type="entry name" value="Winged helix' DNA-binding domain"/>
    <property type="match status" value="1"/>
</dbReference>
<dbReference type="PANTHER" id="PTHR30118">
    <property type="entry name" value="HTH-TYPE TRANSCRIPTIONAL REGULATOR LEUO-RELATED"/>
    <property type="match status" value="1"/>
</dbReference>
<proteinExistence type="inferred from homology"/>
<evidence type="ECO:0000259" key="5">
    <source>
        <dbReference type="PROSITE" id="PS50931"/>
    </source>
</evidence>
<keyword evidence="2" id="KW-0805">Transcription regulation</keyword>
<dbReference type="Gene3D" id="1.10.10.10">
    <property type="entry name" value="Winged helix-like DNA-binding domain superfamily/Winged helix DNA-binding domain"/>
    <property type="match status" value="1"/>
</dbReference>
<keyword evidence="4" id="KW-0804">Transcription</keyword>
<name>A0A1M7YZY4_9VIBR</name>
<keyword evidence="3" id="KW-0238">DNA-binding</keyword>
<dbReference type="AlphaFoldDB" id="A0A1M7YZY4"/>
<dbReference type="Proteomes" id="UP000184600">
    <property type="component" value="Unassembled WGS sequence"/>
</dbReference>
<dbReference type="SUPFAM" id="SSF53850">
    <property type="entry name" value="Periplasmic binding protein-like II"/>
    <property type="match status" value="1"/>
</dbReference>
<comment type="similarity">
    <text evidence="1">Belongs to the LysR transcriptional regulatory family.</text>
</comment>
<dbReference type="PROSITE" id="PS50931">
    <property type="entry name" value="HTH_LYSR"/>
    <property type="match status" value="1"/>
</dbReference>
<protein>
    <submittedName>
        <fullName evidence="6">Nodulation protein D 2</fullName>
    </submittedName>
</protein>
<reference evidence="7" key="1">
    <citation type="submission" date="2016-12" db="EMBL/GenBank/DDBJ databases">
        <authorList>
            <person name="Rodrigo-Torres L."/>
            <person name="Arahal R.D."/>
            <person name="Lucena T."/>
        </authorList>
    </citation>
    <scope>NUCLEOTIDE SEQUENCE [LARGE SCALE GENOMIC DNA]</scope>
</reference>
<feature type="domain" description="HTH lysR-type" evidence="5">
    <location>
        <begin position="6"/>
        <end position="63"/>
    </location>
</feature>
<keyword evidence="7" id="KW-1185">Reference proteome</keyword>
<dbReference type="GO" id="GO:0003700">
    <property type="term" value="F:DNA-binding transcription factor activity"/>
    <property type="evidence" value="ECO:0007669"/>
    <property type="project" value="InterPro"/>
</dbReference>
<dbReference type="InterPro" id="IPR036388">
    <property type="entry name" value="WH-like_DNA-bd_sf"/>
</dbReference>